<keyword evidence="5 14" id="KW-0436">Ligase</keyword>
<dbReference type="InterPro" id="IPR004101">
    <property type="entry name" value="Mur_ligase_C"/>
</dbReference>
<evidence type="ECO:0000256" key="10">
    <source>
        <dbReference type="ARBA" id="ARBA00022984"/>
    </source>
</evidence>
<keyword evidence="9 14" id="KW-0133">Cell shape</keyword>
<evidence type="ECO:0000256" key="6">
    <source>
        <dbReference type="ARBA" id="ARBA00022618"/>
    </source>
</evidence>
<dbReference type="Pfam" id="PF01225">
    <property type="entry name" value="Mur_ligase"/>
    <property type="match status" value="1"/>
</dbReference>
<evidence type="ECO:0000256" key="8">
    <source>
        <dbReference type="ARBA" id="ARBA00022840"/>
    </source>
</evidence>
<proteinExistence type="inferred from homology"/>
<evidence type="ECO:0000256" key="9">
    <source>
        <dbReference type="ARBA" id="ARBA00022960"/>
    </source>
</evidence>
<dbReference type="Gene3D" id="3.40.1190.10">
    <property type="entry name" value="Mur-like, catalytic domain"/>
    <property type="match status" value="1"/>
</dbReference>
<evidence type="ECO:0000313" key="18">
    <source>
        <dbReference type="EMBL" id="APH04051.1"/>
    </source>
</evidence>
<dbReference type="SUPFAM" id="SSF53244">
    <property type="entry name" value="MurD-like peptide ligases, peptide-binding domain"/>
    <property type="match status" value="1"/>
</dbReference>
<comment type="pathway">
    <text evidence="2 14">Cell wall biogenesis; peptidoglycan biosynthesis.</text>
</comment>
<dbReference type="GO" id="GO:0008360">
    <property type="term" value="P:regulation of cell shape"/>
    <property type="evidence" value="ECO:0007669"/>
    <property type="project" value="UniProtKB-KW"/>
</dbReference>
<keyword evidence="4 14" id="KW-0963">Cytoplasm</keyword>
<dbReference type="Pfam" id="PF08245">
    <property type="entry name" value="Mur_ligase_M"/>
    <property type="match status" value="1"/>
</dbReference>
<evidence type="ECO:0000256" key="13">
    <source>
        <dbReference type="ARBA" id="ARBA00047833"/>
    </source>
</evidence>
<evidence type="ECO:0000259" key="15">
    <source>
        <dbReference type="Pfam" id="PF01225"/>
    </source>
</evidence>
<dbReference type="InterPro" id="IPR013221">
    <property type="entry name" value="Mur_ligase_cen"/>
</dbReference>
<evidence type="ECO:0000256" key="4">
    <source>
        <dbReference type="ARBA" id="ARBA00022490"/>
    </source>
</evidence>
<keyword evidence="19" id="KW-1185">Reference proteome</keyword>
<dbReference type="EC" id="6.3.2.8" evidence="3 14"/>
<dbReference type="RefSeq" id="WP_072578845.1">
    <property type="nucleotide sequence ID" value="NZ_CP016020.1"/>
</dbReference>
<dbReference type="Gene3D" id="3.90.190.20">
    <property type="entry name" value="Mur ligase, C-terminal domain"/>
    <property type="match status" value="1"/>
</dbReference>
<dbReference type="PANTHER" id="PTHR43445:SF3">
    <property type="entry name" value="UDP-N-ACETYLMURAMATE--L-ALANINE LIGASE"/>
    <property type="match status" value="1"/>
</dbReference>
<dbReference type="Pfam" id="PF02875">
    <property type="entry name" value="Mur_ligase_C"/>
    <property type="match status" value="1"/>
</dbReference>
<dbReference type="OrthoDB" id="9804126at2"/>
<dbReference type="SUPFAM" id="SSF51984">
    <property type="entry name" value="MurCD N-terminal domain"/>
    <property type="match status" value="1"/>
</dbReference>
<dbReference type="Proteomes" id="UP000181936">
    <property type="component" value="Chromosome"/>
</dbReference>
<dbReference type="Gene3D" id="3.40.50.720">
    <property type="entry name" value="NAD(P)-binding Rossmann-like Domain"/>
    <property type="match status" value="1"/>
</dbReference>
<keyword evidence="10 14" id="KW-0573">Peptidoglycan synthesis</keyword>
<name>A0A1L3MNW9_9BACI</name>
<dbReference type="AlphaFoldDB" id="A0A1L3MNW9"/>
<dbReference type="GO" id="GO:0009252">
    <property type="term" value="P:peptidoglycan biosynthetic process"/>
    <property type="evidence" value="ECO:0007669"/>
    <property type="project" value="UniProtKB-UniRule"/>
</dbReference>
<comment type="subcellular location">
    <subcellularLocation>
        <location evidence="1 14">Cytoplasm</location>
    </subcellularLocation>
</comment>
<evidence type="ECO:0000256" key="3">
    <source>
        <dbReference type="ARBA" id="ARBA00012211"/>
    </source>
</evidence>
<evidence type="ECO:0000256" key="1">
    <source>
        <dbReference type="ARBA" id="ARBA00004496"/>
    </source>
</evidence>
<dbReference type="KEGG" id="bwh:A9C19_04475"/>
<protein>
    <recommendedName>
        <fullName evidence="3 14">UDP-N-acetylmuramate--L-alanine ligase</fullName>
        <ecNumber evidence="3 14">6.3.2.8</ecNumber>
    </recommendedName>
    <alternativeName>
        <fullName evidence="14">UDP-N-acetylmuramoyl-L-alanine synthetase</fullName>
    </alternativeName>
</protein>
<comment type="function">
    <text evidence="14">Cell wall formation.</text>
</comment>
<dbReference type="HAMAP" id="MF_00046">
    <property type="entry name" value="MurC"/>
    <property type="match status" value="1"/>
</dbReference>
<evidence type="ECO:0000256" key="5">
    <source>
        <dbReference type="ARBA" id="ARBA00022598"/>
    </source>
</evidence>
<evidence type="ECO:0000256" key="14">
    <source>
        <dbReference type="HAMAP-Rule" id="MF_00046"/>
    </source>
</evidence>
<comment type="similarity">
    <text evidence="14">Belongs to the MurCDEF family.</text>
</comment>
<keyword evidence="11 14" id="KW-0131">Cell cycle</keyword>
<dbReference type="InterPro" id="IPR036615">
    <property type="entry name" value="Mur_ligase_C_dom_sf"/>
</dbReference>
<feature type="binding site" evidence="14">
    <location>
        <begin position="108"/>
        <end position="114"/>
    </location>
    <ligand>
        <name>ATP</name>
        <dbReference type="ChEBI" id="CHEBI:30616"/>
    </ligand>
</feature>
<dbReference type="InterPro" id="IPR000713">
    <property type="entry name" value="Mur_ligase_N"/>
</dbReference>
<sequence length="433" mass="49113">MTVYHFVGIKGTGMSALAQILHDMNYEVQGSDIEKFVFTEKALEARNIKILPFTKENIKEGLTIIAGNAYPDTHEEIVEAHHLGLPVIRYHRFLGEFIQRYTSVGITGVHGKTSTTGLLSHVIRGAEPTSYLIGDGTGSGVPDSKYFVFEACEYRRHFLSYQPDYAIMTNIDFDHPDYFSSIEDVFSAFQEMALLVKKGIIACGDDEQLQQIQAKVPVVYYGFGDENDFQARNVVKSTDGTSFDVFVRNTFYANFKITSFGDHSVLNALSVIALCHYEDVAVEVIQERLQTFEGVKRRFNEKKMNDQILIDDYAHHPTEINATIDAARQKYPDREVVAVFQPHTFTRTQSFLSEFAESLQRADHVYLCDIFGSARENVGKLSIDHLLERIDNSNRISEEDMSVLKQHEQAVFLFMGAGDIQKYQQAYEKVLNA</sequence>
<evidence type="ECO:0000259" key="17">
    <source>
        <dbReference type="Pfam" id="PF08245"/>
    </source>
</evidence>
<accession>A0A1L3MNW9</accession>
<keyword evidence="8 14" id="KW-0067">ATP-binding</keyword>
<evidence type="ECO:0000256" key="11">
    <source>
        <dbReference type="ARBA" id="ARBA00023306"/>
    </source>
</evidence>
<keyword evidence="12 14" id="KW-0961">Cell wall biogenesis/degradation</keyword>
<comment type="catalytic activity">
    <reaction evidence="13 14">
        <text>UDP-N-acetyl-alpha-D-muramate + L-alanine + ATP = UDP-N-acetyl-alpha-D-muramoyl-L-alanine + ADP + phosphate + H(+)</text>
        <dbReference type="Rhea" id="RHEA:23372"/>
        <dbReference type="ChEBI" id="CHEBI:15378"/>
        <dbReference type="ChEBI" id="CHEBI:30616"/>
        <dbReference type="ChEBI" id="CHEBI:43474"/>
        <dbReference type="ChEBI" id="CHEBI:57972"/>
        <dbReference type="ChEBI" id="CHEBI:70757"/>
        <dbReference type="ChEBI" id="CHEBI:83898"/>
        <dbReference type="ChEBI" id="CHEBI:456216"/>
        <dbReference type="EC" id="6.3.2.8"/>
    </reaction>
</comment>
<evidence type="ECO:0000256" key="12">
    <source>
        <dbReference type="ARBA" id="ARBA00023316"/>
    </source>
</evidence>
<dbReference type="GO" id="GO:0005524">
    <property type="term" value="F:ATP binding"/>
    <property type="evidence" value="ECO:0007669"/>
    <property type="project" value="UniProtKB-UniRule"/>
</dbReference>
<evidence type="ECO:0000256" key="7">
    <source>
        <dbReference type="ARBA" id="ARBA00022741"/>
    </source>
</evidence>
<dbReference type="PANTHER" id="PTHR43445">
    <property type="entry name" value="UDP-N-ACETYLMURAMATE--L-ALANINE LIGASE-RELATED"/>
    <property type="match status" value="1"/>
</dbReference>
<dbReference type="InterPro" id="IPR050061">
    <property type="entry name" value="MurCDEF_pg_biosynth"/>
</dbReference>
<evidence type="ECO:0000256" key="2">
    <source>
        <dbReference type="ARBA" id="ARBA00004752"/>
    </source>
</evidence>
<keyword evidence="6 14" id="KW-0132">Cell division</keyword>
<dbReference type="GO" id="GO:0051301">
    <property type="term" value="P:cell division"/>
    <property type="evidence" value="ECO:0007669"/>
    <property type="project" value="UniProtKB-KW"/>
</dbReference>
<dbReference type="EMBL" id="CP016020">
    <property type="protein sequence ID" value="APH04051.1"/>
    <property type="molecule type" value="Genomic_DNA"/>
</dbReference>
<feature type="domain" description="Mur ligase central" evidence="17">
    <location>
        <begin position="106"/>
        <end position="274"/>
    </location>
</feature>
<dbReference type="UniPathway" id="UPA00219"/>
<organism evidence="18 19">
    <name type="scientific">Bacillus weihaiensis</name>
    <dbReference type="NCBI Taxonomy" id="1547283"/>
    <lineage>
        <taxon>Bacteria</taxon>
        <taxon>Bacillati</taxon>
        <taxon>Bacillota</taxon>
        <taxon>Bacilli</taxon>
        <taxon>Bacillales</taxon>
        <taxon>Bacillaceae</taxon>
        <taxon>Bacillus</taxon>
    </lineage>
</organism>
<feature type="domain" description="Mur ligase N-terminal catalytic" evidence="15">
    <location>
        <begin position="4"/>
        <end position="101"/>
    </location>
</feature>
<dbReference type="SUPFAM" id="SSF53623">
    <property type="entry name" value="MurD-like peptide ligases, catalytic domain"/>
    <property type="match status" value="1"/>
</dbReference>
<evidence type="ECO:0000259" key="16">
    <source>
        <dbReference type="Pfam" id="PF02875"/>
    </source>
</evidence>
<dbReference type="STRING" id="1547283.A9C19_04475"/>
<dbReference type="GO" id="GO:0005737">
    <property type="term" value="C:cytoplasm"/>
    <property type="evidence" value="ECO:0007669"/>
    <property type="project" value="UniProtKB-SubCell"/>
</dbReference>
<dbReference type="InterPro" id="IPR005758">
    <property type="entry name" value="UDP-N-AcMur_Ala_ligase_MurC"/>
</dbReference>
<gene>
    <name evidence="14" type="primary">murC</name>
    <name evidence="18" type="ORF">A9C19_04475</name>
</gene>
<keyword evidence="7 14" id="KW-0547">Nucleotide-binding</keyword>
<dbReference type="InterPro" id="IPR036565">
    <property type="entry name" value="Mur-like_cat_sf"/>
</dbReference>
<dbReference type="GO" id="GO:0008763">
    <property type="term" value="F:UDP-N-acetylmuramate-L-alanine ligase activity"/>
    <property type="evidence" value="ECO:0007669"/>
    <property type="project" value="UniProtKB-UniRule"/>
</dbReference>
<evidence type="ECO:0000313" key="19">
    <source>
        <dbReference type="Proteomes" id="UP000181936"/>
    </source>
</evidence>
<dbReference type="NCBIfam" id="TIGR01082">
    <property type="entry name" value="murC"/>
    <property type="match status" value="1"/>
</dbReference>
<feature type="domain" description="Mur ligase C-terminal" evidence="16">
    <location>
        <begin position="297"/>
        <end position="411"/>
    </location>
</feature>
<dbReference type="GO" id="GO:0071555">
    <property type="term" value="P:cell wall organization"/>
    <property type="evidence" value="ECO:0007669"/>
    <property type="project" value="UniProtKB-KW"/>
</dbReference>
<reference evidence="18 19" key="1">
    <citation type="journal article" date="2016" name="Sci. Rep.">
        <title>Complete genome sequence and transcriptomic analysis of a novel marine strain Bacillus weihaiensis reveals the mechanism of brown algae degradation.</title>
        <authorList>
            <person name="Zhu Y."/>
            <person name="Chen P."/>
            <person name="Bao Y."/>
            <person name="Men Y."/>
            <person name="Zeng Y."/>
            <person name="Yang J."/>
            <person name="Sun J."/>
            <person name="Sun Y."/>
        </authorList>
    </citation>
    <scope>NUCLEOTIDE SEQUENCE [LARGE SCALE GENOMIC DNA]</scope>
    <source>
        <strain evidence="18 19">Alg07</strain>
    </source>
</reference>